<dbReference type="InterPro" id="IPR000644">
    <property type="entry name" value="CBS_dom"/>
</dbReference>
<dbReference type="Pfam" id="PF00571">
    <property type="entry name" value="CBS"/>
    <property type="match status" value="2"/>
</dbReference>
<dbReference type="InterPro" id="IPR005835">
    <property type="entry name" value="NTP_transferase_dom"/>
</dbReference>
<evidence type="ECO:0000256" key="1">
    <source>
        <dbReference type="PROSITE-ProRule" id="PRU00703"/>
    </source>
</evidence>
<dbReference type="PANTHER" id="PTHR22572">
    <property type="entry name" value="SUGAR-1-PHOSPHATE GUANYL TRANSFERASE"/>
    <property type="match status" value="1"/>
</dbReference>
<keyword evidence="1" id="KW-0129">CBS domain</keyword>
<sequence>MYQNINKAMISPQTSLGDVLKALDAVPEFHVIVVVDENRRLIGTITDGDIRRALLAGKSMNELAGNIAHKNALILPPNSTAAQQRHAMQQRVVRQVIIVDDQNHVLDIITMDSLSSSKPVSNKVFLMAGGLGTRLRPLTETIPKPMLHVGGKPILQTTIEKFVDEGFEDFYIAVNYLPEIIKSHFGNGERFNCNITYIQETKRMGTCGALSLIQEAVQEPIVVMNGDLLTHMRIRNIIDFHNNHSACATMAVREYHFQVPFGVVEIDDCNIKSISEKPEQSFHVNAGIYVVSPEVLRYIPSDTFYDMTTLFEDLKETNLRTVAFPLHEYWIDIGCKEQLEKANDEYLPTQILGQ</sequence>
<dbReference type="CDD" id="cd06426">
    <property type="entry name" value="NTP_transferase_like_2"/>
    <property type="match status" value="1"/>
</dbReference>
<dbReference type="SUPFAM" id="SSF53448">
    <property type="entry name" value="Nucleotide-diphospho-sugar transferases"/>
    <property type="match status" value="1"/>
</dbReference>
<name>A0A367UGS3_9PROT</name>
<dbReference type="EMBL" id="JPWA01000002">
    <property type="protein sequence ID" value="RCK07369.1"/>
    <property type="molecule type" value="Genomic_DNA"/>
</dbReference>
<gene>
    <name evidence="3" type="ORF">TH5_02985</name>
</gene>
<dbReference type="InterPro" id="IPR029044">
    <property type="entry name" value="Nucleotide-diphossugar_trans"/>
</dbReference>
<feature type="domain" description="CBS" evidence="2">
    <location>
        <begin position="1"/>
        <end position="63"/>
    </location>
</feature>
<evidence type="ECO:0000313" key="4">
    <source>
        <dbReference type="Proteomes" id="UP000252419"/>
    </source>
</evidence>
<dbReference type="Pfam" id="PF00483">
    <property type="entry name" value="NTP_transferase"/>
    <property type="match status" value="1"/>
</dbReference>
<dbReference type="Gene3D" id="3.90.550.10">
    <property type="entry name" value="Spore Coat Polysaccharide Biosynthesis Protein SpsA, Chain A"/>
    <property type="match status" value="1"/>
</dbReference>
<dbReference type="Gene3D" id="3.10.580.10">
    <property type="entry name" value="CBS-domain"/>
    <property type="match status" value="1"/>
</dbReference>
<dbReference type="AlphaFoldDB" id="A0A367UGS3"/>
<dbReference type="InterPro" id="IPR050486">
    <property type="entry name" value="Mannose-1P_guanyltransferase"/>
</dbReference>
<dbReference type="InterPro" id="IPR046342">
    <property type="entry name" value="CBS_dom_sf"/>
</dbReference>
<evidence type="ECO:0000259" key="2">
    <source>
        <dbReference type="PROSITE" id="PS51371"/>
    </source>
</evidence>
<protein>
    <recommendedName>
        <fullName evidence="2">CBS domain-containing protein</fullName>
    </recommendedName>
</protein>
<dbReference type="Proteomes" id="UP000252419">
    <property type="component" value="Unassembled WGS sequence"/>
</dbReference>
<reference evidence="3 4" key="1">
    <citation type="submission" date="2014-07" db="EMBL/GenBank/DDBJ databases">
        <title>Draft genome sequence of Thalassospira xianhensis P-4 (MCCC 1A02616).</title>
        <authorList>
            <person name="Lai Q."/>
            <person name="Shao Z."/>
        </authorList>
    </citation>
    <scope>NUCLEOTIDE SEQUENCE [LARGE SCALE GENOMIC DNA]</scope>
    <source>
        <strain evidence="3 4">MCCC 1A02616</strain>
    </source>
</reference>
<evidence type="ECO:0000313" key="3">
    <source>
        <dbReference type="EMBL" id="RCK07369.1"/>
    </source>
</evidence>
<dbReference type="SMART" id="SM00116">
    <property type="entry name" value="CBS"/>
    <property type="match status" value="2"/>
</dbReference>
<dbReference type="SUPFAM" id="SSF54631">
    <property type="entry name" value="CBS-domain pair"/>
    <property type="match status" value="1"/>
</dbReference>
<accession>A0A367UGS3</accession>
<dbReference type="PROSITE" id="PS51371">
    <property type="entry name" value="CBS"/>
    <property type="match status" value="1"/>
</dbReference>
<comment type="caution">
    <text evidence="3">The sequence shown here is derived from an EMBL/GenBank/DDBJ whole genome shotgun (WGS) entry which is preliminary data.</text>
</comment>
<keyword evidence="4" id="KW-1185">Reference proteome</keyword>
<dbReference type="RefSeq" id="WP_114120594.1">
    <property type="nucleotide sequence ID" value="NZ_JPWA01000002.1"/>
</dbReference>
<organism evidence="3 4">
    <name type="scientific">Thalassospira xianhensis MCCC 1A02616</name>
    <dbReference type="NCBI Taxonomy" id="1177929"/>
    <lineage>
        <taxon>Bacteria</taxon>
        <taxon>Pseudomonadati</taxon>
        <taxon>Pseudomonadota</taxon>
        <taxon>Alphaproteobacteria</taxon>
        <taxon>Rhodospirillales</taxon>
        <taxon>Thalassospiraceae</taxon>
        <taxon>Thalassospira</taxon>
    </lineage>
</organism>
<proteinExistence type="predicted"/>